<evidence type="ECO:0000256" key="3">
    <source>
        <dbReference type="ARBA" id="ARBA00022801"/>
    </source>
</evidence>
<dbReference type="EC" id="3.4.21.120" evidence="9"/>
<dbReference type="Proteomes" id="UP001295444">
    <property type="component" value="Chromosome 12"/>
</dbReference>
<keyword evidence="18" id="KW-1185">Reference proteome</keyword>
<accession>A0AAD1TH64</accession>
<dbReference type="InterPro" id="IPR009003">
    <property type="entry name" value="Peptidase_S1_PA"/>
</dbReference>
<dbReference type="Gene3D" id="2.40.10.10">
    <property type="entry name" value="Trypsin-like serine proteases"/>
    <property type="match status" value="2"/>
</dbReference>
<evidence type="ECO:0000256" key="10">
    <source>
        <dbReference type="ARBA" id="ARBA00073429"/>
    </source>
</evidence>
<dbReference type="AlphaFoldDB" id="A0AAD1TH64"/>
<dbReference type="SMART" id="SM00020">
    <property type="entry name" value="Tryp_SPc"/>
    <property type="match status" value="2"/>
</dbReference>
<dbReference type="FunFam" id="2.40.10.10:FF:000003">
    <property type="entry name" value="Transmembrane serine protease 3"/>
    <property type="match status" value="2"/>
</dbReference>
<evidence type="ECO:0000256" key="1">
    <source>
        <dbReference type="ARBA" id="ARBA00022670"/>
    </source>
</evidence>
<feature type="disulfide bond" evidence="12">
    <location>
        <begin position="440"/>
        <end position="467"/>
    </location>
</feature>
<keyword evidence="4 13" id="KW-0720">Serine protease</keyword>
<evidence type="ECO:0000313" key="17">
    <source>
        <dbReference type="EMBL" id="CAH2326046.1"/>
    </source>
</evidence>
<dbReference type="InterPro" id="IPR043504">
    <property type="entry name" value="Peptidase_S1_PA_chymotrypsin"/>
</dbReference>
<dbReference type="GO" id="GO:0004252">
    <property type="term" value="F:serine-type endopeptidase activity"/>
    <property type="evidence" value="ECO:0007669"/>
    <property type="project" value="InterPro"/>
</dbReference>
<dbReference type="InterPro" id="IPR000859">
    <property type="entry name" value="CUB_dom"/>
</dbReference>
<dbReference type="Pfam" id="PF00089">
    <property type="entry name" value="Trypsin"/>
    <property type="match status" value="2"/>
</dbReference>
<dbReference type="Gene3D" id="2.60.120.290">
    <property type="entry name" value="Spermadhesin, CUB domain"/>
    <property type="match status" value="3"/>
</dbReference>
<dbReference type="PROSITE" id="PS00134">
    <property type="entry name" value="TRYPSIN_HIS"/>
    <property type="match status" value="1"/>
</dbReference>
<sequence>MPGRSTSVRLMLLTLAVMSSVENGGMTLTSQSRASRCGKVLLASDIVNLNMLSRIVGGRPSGKGQHPWTVSLKRKANHFCGGTIVTSTQIITAAHCVTDRNAVTYIEVYVGDQDFTVTEPAQKIFSLKSIKSHPQFNPGKPINFDIAILELNGQITFDDKIQPACLPTPDEAFRPGLLCVALGWGRLQESGRIPSILYEVSLPVIEPTTCTAVMTTLKGSLKFETILCAGFPDGGKDACQGDSGGPLVCQRSQGSWVLAGVTSWGMGCGRKWKNNASMKVGKRGSPGIFTDLRKVLRWVLVNLNQDTADAIRSEDSCSMKDGILNGNEGELIFPEEPQTHYTNNELCEWTLKVPTGMMILLNFSRFDLESDVACNLDYLAIYSEEGQLIGKYCGDILPRPILISYNIITLKFFSDFQQYGTGFALNYSAVERNTYQDSECGSLAVHFEEGEIQSMNYPNKYASFANCYWVIHAPKYLNIKLSFEDFEVEASTNCSYDNVKVYQDLDAEDEIGVFCGFSIPPSVTSSDNIMHIKFTTDATENYKGFRASFSFVTSSSELFLLEIAAQPMGAEYPGITPPIEQREERDHYKTCGTPATTPRFIYSKLVGAQEAMPNSWPWHVSLQYRAVHVCDGVILSEYWILTSASCVYDKKELPVMLLVVAGLHDLSHLENNQKHSVKQIFVHAEFNRKSMNYNIALLQVREPFQFNSFIRPICLPNKDTEAKASMLCVVSGWGLQGKGVLKATKLQQLEVPILLNDICKAYYASHPGGITDQMFCAGFPAGNRNDTCTDRSGGPLVCLMDNKRYFSVFGIVNWGVNCRENPNPGVYTKVFLFIDWIGQIINGSATESNKTIGELPETFLRGNEGDKPPISNDTILYEDPSSNVSKPSEDVYFVAGCEDVVLLQPGDIKLDTNGQAYPSGFSCQWRIIAPKDQVIKLDLKLLHMPTESKKKCCNSLVVYDGISNGKILKAQLTDDMVPCTVWSESSAVTVAISTSSGNPQLQLLLVYSFHSKE</sequence>
<gene>
    <name evidence="17" type="ORF">PECUL_23A038715</name>
</gene>
<dbReference type="PROSITE" id="PS50240">
    <property type="entry name" value="TRYPSIN_DOM"/>
    <property type="match status" value="2"/>
</dbReference>
<evidence type="ECO:0000259" key="16">
    <source>
        <dbReference type="PROSITE" id="PS50240"/>
    </source>
</evidence>
<evidence type="ECO:0000256" key="2">
    <source>
        <dbReference type="ARBA" id="ARBA00022737"/>
    </source>
</evidence>
<dbReference type="CDD" id="cd00190">
    <property type="entry name" value="Tryp_SPc"/>
    <property type="match status" value="2"/>
</dbReference>
<evidence type="ECO:0000256" key="4">
    <source>
        <dbReference type="ARBA" id="ARBA00022825"/>
    </source>
</evidence>
<feature type="domain" description="Peptidase S1" evidence="16">
    <location>
        <begin position="605"/>
        <end position="842"/>
    </location>
</feature>
<dbReference type="PANTHER" id="PTHR24252">
    <property type="entry name" value="ACROSIN-RELATED"/>
    <property type="match status" value="1"/>
</dbReference>
<evidence type="ECO:0000259" key="15">
    <source>
        <dbReference type="PROSITE" id="PS01180"/>
    </source>
</evidence>
<dbReference type="InterPro" id="IPR001314">
    <property type="entry name" value="Peptidase_S1A"/>
</dbReference>
<dbReference type="InterPro" id="IPR033116">
    <property type="entry name" value="TRYPSIN_SER"/>
</dbReference>
<feature type="signal peptide" evidence="14">
    <location>
        <begin position="1"/>
        <end position="23"/>
    </location>
</feature>
<dbReference type="FunFam" id="2.60.120.290:FF:000005">
    <property type="entry name" value="Procollagen C-endopeptidase enhancer 1"/>
    <property type="match status" value="1"/>
</dbReference>
<dbReference type="CDD" id="cd00041">
    <property type="entry name" value="CUB"/>
    <property type="match status" value="3"/>
</dbReference>
<evidence type="ECO:0000256" key="5">
    <source>
        <dbReference type="ARBA" id="ARBA00023157"/>
    </source>
</evidence>
<keyword evidence="1 13" id="KW-0645">Protease</keyword>
<proteinExistence type="predicted"/>
<feature type="domain" description="CUB" evidence="15">
    <location>
        <begin position="440"/>
        <end position="552"/>
    </location>
</feature>
<evidence type="ECO:0000256" key="12">
    <source>
        <dbReference type="PROSITE-ProRule" id="PRU00059"/>
    </source>
</evidence>
<feature type="domain" description="Peptidase S1" evidence="16">
    <location>
        <begin position="55"/>
        <end position="304"/>
    </location>
</feature>
<dbReference type="InterPro" id="IPR001254">
    <property type="entry name" value="Trypsin_dom"/>
</dbReference>
<dbReference type="SMART" id="SM00042">
    <property type="entry name" value="CUB"/>
    <property type="match status" value="3"/>
</dbReference>
<feature type="chain" id="PRO_5042027684" description="Ovochymase-2" evidence="14">
    <location>
        <begin position="24"/>
        <end position="1013"/>
    </location>
</feature>
<keyword evidence="5 12" id="KW-1015">Disulfide bond</keyword>
<dbReference type="PANTHER" id="PTHR24252:SF18">
    <property type="entry name" value="OVOCHYMASE 1"/>
    <property type="match status" value="1"/>
</dbReference>
<dbReference type="PRINTS" id="PR00722">
    <property type="entry name" value="CHYMOTRYPSIN"/>
</dbReference>
<dbReference type="FunFam" id="2.60.120.290:FF:000013">
    <property type="entry name" value="Membrane frizzled-related protein"/>
    <property type="match status" value="1"/>
</dbReference>
<keyword evidence="3 13" id="KW-0378">Hydrolase</keyword>
<evidence type="ECO:0000256" key="8">
    <source>
        <dbReference type="ARBA" id="ARBA00055017"/>
    </source>
</evidence>
<protein>
    <recommendedName>
        <fullName evidence="10">Ovochymase-2</fullName>
        <ecNumber evidence="9">3.4.21.120</ecNumber>
    </recommendedName>
    <alternativeName>
        <fullName evidence="11">Oviductal protease</fullName>
    </alternativeName>
    <alternativeName>
        <fullName evidence="6">Oviductin</fullName>
    </alternativeName>
</protein>
<dbReference type="PROSITE" id="PS00135">
    <property type="entry name" value="TRYPSIN_SER"/>
    <property type="match status" value="1"/>
</dbReference>
<evidence type="ECO:0000256" key="13">
    <source>
        <dbReference type="RuleBase" id="RU363034"/>
    </source>
</evidence>
<dbReference type="InterPro" id="IPR035914">
    <property type="entry name" value="Sperma_CUB_dom_sf"/>
</dbReference>
<name>A0AAD1TH64_PELCU</name>
<evidence type="ECO:0000256" key="6">
    <source>
        <dbReference type="ARBA" id="ARBA00043205"/>
    </source>
</evidence>
<comment type="catalytic activity">
    <reaction evidence="7">
        <text>Preferential cleavage at 371-Gly-Ser-Arg-|-Trp-374 of glycoprotein gp43 in Xenopus laevis coelemic egg envelope to yield gp41.</text>
        <dbReference type="EC" id="3.4.21.120"/>
    </reaction>
</comment>
<dbReference type="EMBL" id="OW240923">
    <property type="protein sequence ID" value="CAH2326046.1"/>
    <property type="molecule type" value="Genomic_DNA"/>
</dbReference>
<evidence type="ECO:0000313" key="18">
    <source>
        <dbReference type="Proteomes" id="UP001295444"/>
    </source>
</evidence>
<dbReference type="GO" id="GO:0009566">
    <property type="term" value="P:fertilization"/>
    <property type="evidence" value="ECO:0007669"/>
    <property type="project" value="UniProtKB-ARBA"/>
</dbReference>
<dbReference type="PROSITE" id="PS01180">
    <property type="entry name" value="CUB"/>
    <property type="match status" value="2"/>
</dbReference>
<evidence type="ECO:0000256" key="7">
    <source>
        <dbReference type="ARBA" id="ARBA00050866"/>
    </source>
</evidence>
<dbReference type="Pfam" id="PF00431">
    <property type="entry name" value="CUB"/>
    <property type="match status" value="3"/>
</dbReference>
<reference evidence="17" key="1">
    <citation type="submission" date="2022-03" db="EMBL/GenBank/DDBJ databases">
        <authorList>
            <person name="Alioto T."/>
            <person name="Alioto T."/>
            <person name="Gomez Garrido J."/>
        </authorList>
    </citation>
    <scope>NUCLEOTIDE SEQUENCE</scope>
</reference>
<keyword evidence="14" id="KW-0732">Signal</keyword>
<feature type="domain" description="CUB" evidence="15">
    <location>
        <begin position="320"/>
        <end position="430"/>
    </location>
</feature>
<comment type="caution">
    <text evidence="12">Lacks conserved residue(s) required for the propagation of feature annotation.</text>
</comment>
<evidence type="ECO:0000256" key="14">
    <source>
        <dbReference type="SAM" id="SignalP"/>
    </source>
</evidence>
<dbReference type="SUPFAM" id="SSF50494">
    <property type="entry name" value="Trypsin-like serine proteases"/>
    <property type="match status" value="2"/>
</dbReference>
<organism evidence="17 18">
    <name type="scientific">Pelobates cultripes</name>
    <name type="common">Western spadefoot toad</name>
    <dbReference type="NCBI Taxonomy" id="61616"/>
    <lineage>
        <taxon>Eukaryota</taxon>
        <taxon>Metazoa</taxon>
        <taxon>Chordata</taxon>
        <taxon>Craniata</taxon>
        <taxon>Vertebrata</taxon>
        <taxon>Euteleostomi</taxon>
        <taxon>Amphibia</taxon>
        <taxon>Batrachia</taxon>
        <taxon>Anura</taxon>
        <taxon>Pelobatoidea</taxon>
        <taxon>Pelobatidae</taxon>
        <taxon>Pelobates</taxon>
    </lineage>
</organism>
<keyword evidence="2" id="KW-0677">Repeat</keyword>
<evidence type="ECO:0000256" key="11">
    <source>
        <dbReference type="ARBA" id="ARBA00075374"/>
    </source>
</evidence>
<dbReference type="InterPro" id="IPR018114">
    <property type="entry name" value="TRYPSIN_HIS"/>
</dbReference>
<dbReference type="SUPFAM" id="SSF49854">
    <property type="entry name" value="Spermadhesin, CUB domain"/>
    <property type="match status" value="3"/>
</dbReference>
<comment type="function">
    <text evidence="8">Mediates gamete interaction by affecting the vitelline coat.</text>
</comment>
<evidence type="ECO:0000256" key="9">
    <source>
        <dbReference type="ARBA" id="ARBA00066609"/>
    </source>
</evidence>
<dbReference type="GO" id="GO:0006508">
    <property type="term" value="P:proteolysis"/>
    <property type="evidence" value="ECO:0007669"/>
    <property type="project" value="UniProtKB-KW"/>
</dbReference>